<organism evidence="2 3">
    <name type="scientific">Herbiconiux moechotypicola</name>
    <dbReference type="NCBI Taxonomy" id="637393"/>
    <lineage>
        <taxon>Bacteria</taxon>
        <taxon>Bacillati</taxon>
        <taxon>Actinomycetota</taxon>
        <taxon>Actinomycetes</taxon>
        <taxon>Micrococcales</taxon>
        <taxon>Microbacteriaceae</taxon>
        <taxon>Herbiconiux</taxon>
    </lineage>
</organism>
<dbReference type="Proteomes" id="UP001500929">
    <property type="component" value="Unassembled WGS sequence"/>
</dbReference>
<evidence type="ECO:0000259" key="1">
    <source>
        <dbReference type="PROSITE" id="PS51186"/>
    </source>
</evidence>
<dbReference type="Gene3D" id="3.40.630.30">
    <property type="match status" value="1"/>
</dbReference>
<evidence type="ECO:0000313" key="2">
    <source>
        <dbReference type="EMBL" id="GAA2221821.1"/>
    </source>
</evidence>
<dbReference type="EMBL" id="BAAAQY010000001">
    <property type="protein sequence ID" value="GAA2221821.1"/>
    <property type="molecule type" value="Genomic_DNA"/>
</dbReference>
<dbReference type="SUPFAM" id="SSF55729">
    <property type="entry name" value="Acyl-CoA N-acyltransferases (Nat)"/>
    <property type="match status" value="1"/>
</dbReference>
<keyword evidence="3" id="KW-1185">Reference proteome</keyword>
<dbReference type="PANTHER" id="PTHR43441:SF10">
    <property type="entry name" value="ACETYLTRANSFERASE"/>
    <property type="match status" value="1"/>
</dbReference>
<dbReference type="PROSITE" id="PS51186">
    <property type="entry name" value="GNAT"/>
    <property type="match status" value="1"/>
</dbReference>
<dbReference type="Pfam" id="PF13302">
    <property type="entry name" value="Acetyltransf_3"/>
    <property type="match status" value="1"/>
</dbReference>
<dbReference type="InterPro" id="IPR000182">
    <property type="entry name" value="GNAT_dom"/>
</dbReference>
<feature type="domain" description="N-acetyltransferase" evidence="1">
    <location>
        <begin position="34"/>
        <end position="183"/>
    </location>
</feature>
<dbReference type="PANTHER" id="PTHR43441">
    <property type="entry name" value="RIBOSOMAL-PROTEIN-SERINE ACETYLTRANSFERASE"/>
    <property type="match status" value="1"/>
</dbReference>
<evidence type="ECO:0000313" key="3">
    <source>
        <dbReference type="Proteomes" id="UP001500929"/>
    </source>
</evidence>
<protein>
    <submittedName>
        <fullName evidence="2">GNAT family protein</fullName>
    </submittedName>
</protein>
<comment type="caution">
    <text evidence="2">The sequence shown here is derived from an EMBL/GenBank/DDBJ whole genome shotgun (WGS) entry which is preliminary data.</text>
</comment>
<name>A0ABN3D6B8_9MICO</name>
<reference evidence="2 3" key="1">
    <citation type="journal article" date="2019" name="Int. J. Syst. Evol. Microbiol.">
        <title>The Global Catalogue of Microorganisms (GCM) 10K type strain sequencing project: providing services to taxonomists for standard genome sequencing and annotation.</title>
        <authorList>
            <consortium name="The Broad Institute Genomics Platform"/>
            <consortium name="The Broad Institute Genome Sequencing Center for Infectious Disease"/>
            <person name="Wu L."/>
            <person name="Ma J."/>
        </authorList>
    </citation>
    <scope>NUCLEOTIDE SEQUENCE [LARGE SCALE GENOMIC DNA]</scope>
    <source>
        <strain evidence="2 3">JCM 16117</strain>
    </source>
</reference>
<dbReference type="InterPro" id="IPR016181">
    <property type="entry name" value="Acyl_CoA_acyltransferase"/>
</dbReference>
<sequence length="186" mass="20288">MAANPYEGLLPLDLGGGLVLELRDRARLVPAHELLLRNVERLRAWEEWAQAEQSLAQSRAYTDYVLALHAQGRSVPALITLDGAPVGSITLKVDPVTRVGEIGYWIDGRHEGEGLVTRAAAALRDAGFALGLARIELRAAVTNTRSRRVAERLGFRLEGVLRAALPLGDRRLDAALYAQLPSDPRV</sequence>
<dbReference type="RefSeq" id="WP_259478004.1">
    <property type="nucleotide sequence ID" value="NZ_BAAAQY010000001.1"/>
</dbReference>
<dbReference type="InterPro" id="IPR051908">
    <property type="entry name" value="Ribosomal_N-acetyltransferase"/>
</dbReference>
<accession>A0ABN3D6B8</accession>
<gene>
    <name evidence="2" type="ORF">GCM10009851_00410</name>
</gene>
<proteinExistence type="predicted"/>